<dbReference type="Gene3D" id="2.40.160.210">
    <property type="entry name" value="Acyl-CoA thioesterase, double hotdog domain"/>
    <property type="match status" value="1"/>
</dbReference>
<evidence type="ECO:0000256" key="2">
    <source>
        <dbReference type="ARBA" id="ARBA00022801"/>
    </source>
</evidence>
<gene>
    <name evidence="5" type="ORF">GCM10023321_62430</name>
</gene>
<comment type="similarity">
    <text evidence="1">Belongs to the C/M/P thioester hydrolase family.</text>
</comment>
<dbReference type="Proteomes" id="UP001428817">
    <property type="component" value="Unassembled WGS sequence"/>
</dbReference>
<dbReference type="EMBL" id="BAABJP010000039">
    <property type="protein sequence ID" value="GAA5168418.1"/>
    <property type="molecule type" value="Genomic_DNA"/>
</dbReference>
<name>A0ABP9QWH5_9PSEU</name>
<evidence type="ECO:0000256" key="1">
    <source>
        <dbReference type="ARBA" id="ARBA00006538"/>
    </source>
</evidence>
<evidence type="ECO:0000313" key="5">
    <source>
        <dbReference type="EMBL" id="GAA5168418.1"/>
    </source>
</evidence>
<dbReference type="InterPro" id="IPR029069">
    <property type="entry name" value="HotDog_dom_sf"/>
</dbReference>
<sequence>MTVSAEISADGVPRGQGVLDKLVARLSLERIEVNLFRGTSPPETPVRVFGGQVAGQALVAAGRTVPPDRQVHSLHAYFIRPGDPKIPIVYDVERVRDGRSFTTRRVLAIQHGEAIFSLSASFQLPQPGLEHTEEMPTGVPGPEELPDMGSLIRDLGLEVNPFLRMPRPLDVRYVQRPVWAPGFQPTREPMRVWMRADGSLPDDRLVHVCLLTYASDLTLLNSVLARHEVPAWTERMMSASLDHAMWFHQDFRADDWLLYECHSPVASGARGLATGRFFTTDGRLIATTVQEGLVRIIS</sequence>
<dbReference type="NCBIfam" id="TIGR00189">
    <property type="entry name" value="tesB"/>
    <property type="match status" value="1"/>
</dbReference>
<dbReference type="InterPro" id="IPR049449">
    <property type="entry name" value="TesB_ACOT8-like_N"/>
</dbReference>
<dbReference type="CDD" id="cd03445">
    <property type="entry name" value="Thioesterase_II_repeat2"/>
    <property type="match status" value="1"/>
</dbReference>
<evidence type="ECO:0000259" key="3">
    <source>
        <dbReference type="Pfam" id="PF02551"/>
    </source>
</evidence>
<feature type="domain" description="Acyl-CoA thioesterase-like N-terminal HotDog" evidence="4">
    <location>
        <begin position="47"/>
        <end position="123"/>
    </location>
</feature>
<dbReference type="RefSeq" id="WP_185065415.1">
    <property type="nucleotide sequence ID" value="NZ_BAABJP010000039.1"/>
</dbReference>
<evidence type="ECO:0000259" key="4">
    <source>
        <dbReference type="Pfam" id="PF13622"/>
    </source>
</evidence>
<dbReference type="SUPFAM" id="SSF54637">
    <property type="entry name" value="Thioesterase/thiol ester dehydrase-isomerase"/>
    <property type="match status" value="2"/>
</dbReference>
<evidence type="ECO:0000313" key="6">
    <source>
        <dbReference type="Proteomes" id="UP001428817"/>
    </source>
</evidence>
<dbReference type="InterPro" id="IPR042171">
    <property type="entry name" value="Acyl-CoA_hotdog"/>
</dbReference>
<dbReference type="Pfam" id="PF13622">
    <property type="entry name" value="4HBT_3"/>
    <property type="match status" value="1"/>
</dbReference>
<dbReference type="PANTHER" id="PTHR11066">
    <property type="entry name" value="ACYL-COA THIOESTERASE"/>
    <property type="match status" value="1"/>
</dbReference>
<dbReference type="Pfam" id="PF02551">
    <property type="entry name" value="Acyl_CoA_thio"/>
    <property type="match status" value="1"/>
</dbReference>
<protein>
    <submittedName>
        <fullName evidence="5">Acyl-CoA thioesterase II</fullName>
    </submittedName>
</protein>
<keyword evidence="6" id="KW-1185">Reference proteome</keyword>
<proteinExistence type="inferred from homology"/>
<comment type="caution">
    <text evidence="5">The sequence shown here is derived from an EMBL/GenBank/DDBJ whole genome shotgun (WGS) entry which is preliminary data.</text>
</comment>
<dbReference type="PANTHER" id="PTHR11066:SF34">
    <property type="entry name" value="ACYL-COENZYME A THIOESTERASE 8"/>
    <property type="match status" value="1"/>
</dbReference>
<feature type="domain" description="Acyl-CoA thioesterase 2 C-terminal" evidence="3">
    <location>
        <begin position="190"/>
        <end position="293"/>
    </location>
</feature>
<organism evidence="5 6">
    <name type="scientific">Pseudonocardia eucalypti</name>
    <dbReference type="NCBI Taxonomy" id="648755"/>
    <lineage>
        <taxon>Bacteria</taxon>
        <taxon>Bacillati</taxon>
        <taxon>Actinomycetota</taxon>
        <taxon>Actinomycetes</taxon>
        <taxon>Pseudonocardiales</taxon>
        <taxon>Pseudonocardiaceae</taxon>
        <taxon>Pseudonocardia</taxon>
    </lineage>
</organism>
<dbReference type="CDD" id="cd03444">
    <property type="entry name" value="Thioesterase_II_repeat1"/>
    <property type="match status" value="1"/>
</dbReference>
<reference evidence="6" key="1">
    <citation type="journal article" date="2019" name="Int. J. Syst. Evol. Microbiol.">
        <title>The Global Catalogue of Microorganisms (GCM) 10K type strain sequencing project: providing services to taxonomists for standard genome sequencing and annotation.</title>
        <authorList>
            <consortium name="The Broad Institute Genomics Platform"/>
            <consortium name="The Broad Institute Genome Sequencing Center for Infectious Disease"/>
            <person name="Wu L."/>
            <person name="Ma J."/>
        </authorList>
    </citation>
    <scope>NUCLEOTIDE SEQUENCE [LARGE SCALE GENOMIC DNA]</scope>
    <source>
        <strain evidence="6">JCM 18303</strain>
    </source>
</reference>
<accession>A0ABP9QWH5</accession>
<dbReference type="InterPro" id="IPR025652">
    <property type="entry name" value="TesB_C"/>
</dbReference>
<dbReference type="InterPro" id="IPR003703">
    <property type="entry name" value="Acyl_CoA_thio"/>
</dbReference>
<keyword evidence="2" id="KW-0378">Hydrolase</keyword>